<accession>A0A0A8J514</accession>
<dbReference type="GO" id="GO:0016020">
    <property type="term" value="C:membrane"/>
    <property type="evidence" value="ECO:0007669"/>
    <property type="project" value="InterPro"/>
</dbReference>
<evidence type="ECO:0000256" key="1">
    <source>
        <dbReference type="ARBA" id="ARBA00004323"/>
    </source>
</evidence>
<dbReference type="InterPro" id="IPR003406">
    <property type="entry name" value="Glyco_trans_14"/>
</dbReference>
<keyword evidence="5" id="KW-0812">Transmembrane</keyword>
<name>A0A0A8J514_ECOLX</name>
<evidence type="ECO:0000256" key="9">
    <source>
        <dbReference type="ARBA" id="ARBA00022989"/>
    </source>
</evidence>
<keyword evidence="12" id="KW-1015">Disulfide bond</keyword>
<comment type="subcellular location">
    <subcellularLocation>
        <location evidence="2">Endoplasmic reticulum membrane</location>
        <topology evidence="2">Single-pass type II membrane protein</topology>
    </subcellularLocation>
    <subcellularLocation>
        <location evidence="1">Golgi apparatus membrane</location>
        <topology evidence="1">Single-pass type II membrane protein</topology>
    </subcellularLocation>
</comment>
<evidence type="ECO:0000256" key="11">
    <source>
        <dbReference type="ARBA" id="ARBA00023136"/>
    </source>
</evidence>
<keyword evidence="7" id="KW-0256">Endoplasmic reticulum</keyword>
<dbReference type="GO" id="GO:0046872">
    <property type="term" value="F:metal ion binding"/>
    <property type="evidence" value="ECO:0007669"/>
    <property type="project" value="UniProtKB-KW"/>
</dbReference>
<evidence type="ECO:0000256" key="3">
    <source>
        <dbReference type="ARBA" id="ARBA00022676"/>
    </source>
</evidence>
<protein>
    <recommendedName>
        <fullName evidence="14">Peptide O-xylosyltransferase</fullName>
    </recommendedName>
</protein>
<dbReference type="GO" id="GO:0050650">
    <property type="term" value="P:chondroitin sulfate proteoglycan biosynthetic process"/>
    <property type="evidence" value="ECO:0007669"/>
    <property type="project" value="TreeGrafter"/>
</dbReference>
<evidence type="ECO:0000256" key="14">
    <source>
        <dbReference type="ARBA" id="ARBA00042865"/>
    </source>
</evidence>
<proteinExistence type="predicted"/>
<dbReference type="AlphaFoldDB" id="A0A0A8J514"/>
<dbReference type="GO" id="GO:0015012">
    <property type="term" value="P:heparan sulfate proteoglycan biosynthetic process"/>
    <property type="evidence" value="ECO:0007669"/>
    <property type="project" value="TreeGrafter"/>
</dbReference>
<evidence type="ECO:0000256" key="5">
    <source>
        <dbReference type="ARBA" id="ARBA00022692"/>
    </source>
</evidence>
<keyword evidence="11" id="KW-0472">Membrane</keyword>
<evidence type="ECO:0000256" key="13">
    <source>
        <dbReference type="ARBA" id="ARBA00023180"/>
    </source>
</evidence>
<keyword evidence="13" id="KW-0325">Glycoprotein</keyword>
<keyword evidence="4 15" id="KW-0808">Transferase</keyword>
<evidence type="ECO:0000313" key="15">
    <source>
        <dbReference type="EMBL" id="BAQ01112.1"/>
    </source>
</evidence>
<dbReference type="InterPro" id="IPR043538">
    <property type="entry name" value="XYLT"/>
</dbReference>
<dbReference type="Pfam" id="PF02485">
    <property type="entry name" value="Branch"/>
    <property type="match status" value="1"/>
</dbReference>
<dbReference type="PANTHER" id="PTHR46025">
    <property type="entry name" value="XYLOSYLTRANSFERASE OXT"/>
    <property type="match status" value="1"/>
</dbReference>
<evidence type="ECO:0000256" key="8">
    <source>
        <dbReference type="ARBA" id="ARBA00022968"/>
    </source>
</evidence>
<evidence type="ECO:0000256" key="10">
    <source>
        <dbReference type="ARBA" id="ARBA00023034"/>
    </source>
</evidence>
<evidence type="ECO:0000256" key="7">
    <source>
        <dbReference type="ARBA" id="ARBA00022824"/>
    </source>
</evidence>
<evidence type="ECO:0000256" key="6">
    <source>
        <dbReference type="ARBA" id="ARBA00022723"/>
    </source>
</evidence>
<keyword evidence="6" id="KW-0479">Metal-binding</keyword>
<evidence type="ECO:0000256" key="2">
    <source>
        <dbReference type="ARBA" id="ARBA00004648"/>
    </source>
</evidence>
<evidence type="ECO:0000256" key="12">
    <source>
        <dbReference type="ARBA" id="ARBA00023157"/>
    </source>
</evidence>
<keyword evidence="3" id="KW-0328">Glycosyltransferase</keyword>
<keyword evidence="8" id="KW-0735">Signal-anchor</keyword>
<dbReference type="RefSeq" id="WP_063115560.1">
    <property type="nucleotide sequence ID" value="NZ_AP027479.1"/>
</dbReference>
<organism evidence="15">
    <name type="scientific">Escherichia coli</name>
    <dbReference type="NCBI Taxonomy" id="562"/>
    <lineage>
        <taxon>Bacteria</taxon>
        <taxon>Pseudomonadati</taxon>
        <taxon>Pseudomonadota</taxon>
        <taxon>Gammaproteobacteria</taxon>
        <taxon>Enterobacterales</taxon>
        <taxon>Enterobacteriaceae</taxon>
        <taxon>Escherichia</taxon>
    </lineage>
</organism>
<evidence type="ECO:0000256" key="4">
    <source>
        <dbReference type="ARBA" id="ARBA00022679"/>
    </source>
</evidence>
<keyword evidence="10" id="KW-0333">Golgi apparatus</keyword>
<keyword evidence="9" id="KW-1133">Transmembrane helix</keyword>
<reference evidence="15" key="1">
    <citation type="journal article" date="2014" name="DNA Res.">
        <title>A complete view of the genetic diversity of the Escherichia coli O-antigen biosynthesis gene cluster.</title>
        <authorList>
            <person name="Iguchi A."/>
            <person name="Iyoda S."/>
            <person name="Kikuchi T."/>
            <person name="Ogura Y."/>
            <person name="Katsura K."/>
            <person name="Ohnishi M."/>
            <person name="Hayashi T."/>
            <person name="Thomson N.R."/>
        </authorList>
    </citation>
    <scope>NUCLEOTIDE SEQUENCE</scope>
    <source>
        <strain evidence="15">K6b</strain>
    </source>
</reference>
<dbReference type="GO" id="GO:0030158">
    <property type="term" value="F:protein xylosyltransferase activity"/>
    <property type="evidence" value="ECO:0007669"/>
    <property type="project" value="InterPro"/>
</dbReference>
<dbReference type="PANTHER" id="PTHR46025:SF3">
    <property type="entry name" value="XYLOSYLTRANSFERASE OXT"/>
    <property type="match status" value="1"/>
</dbReference>
<sequence length="292" mass="34653">MSNVFLLQVHQDTDQLRTLISILSNDCDVFIHFDKKQCSKTLSDWIDNNCFTYKVSLIKSRVKVYWAHESQIYATLNLIKEARSYSNYKFYTLLSGDCFPVKPVSEYIQFLSDNPSKNFIKTIISDKYCYRILLYHFGLKSNYYRKYLIFRKMSLFLGYVYSIFIKREQFVYGDIGKGSQWFTLNNDFISYLFDNNKIESYEEKIKNTNCIDEMFFQSLLLNSPFKKSIVNNNLRYIKWDGRKSPGIINENDLELCSDVFFCRKVSFTLSPSLKKIFLEKVFTRDTDLLPVD</sequence>
<dbReference type="EMBL" id="AB812025">
    <property type="protein sequence ID" value="BAQ01112.1"/>
    <property type="molecule type" value="Genomic_DNA"/>
</dbReference>